<reference evidence="2 3" key="1">
    <citation type="submission" date="2021-07" db="EMBL/GenBank/DDBJ databases">
        <title>Genome data of Colletotrichum spaethianum.</title>
        <authorList>
            <person name="Utami Y.D."/>
            <person name="Hiruma K."/>
        </authorList>
    </citation>
    <scope>NUCLEOTIDE SEQUENCE [LARGE SCALE GENOMIC DNA]</scope>
    <source>
        <strain evidence="2 3">MAFF 242679</strain>
    </source>
</reference>
<proteinExistence type="predicted"/>
<evidence type="ECO:0000256" key="1">
    <source>
        <dbReference type="SAM" id="MobiDB-lite"/>
    </source>
</evidence>
<evidence type="ECO:0000313" key="3">
    <source>
        <dbReference type="Proteomes" id="UP001055172"/>
    </source>
</evidence>
<accession>A0AA37LQQ4</accession>
<dbReference type="AlphaFoldDB" id="A0AA37LQQ4"/>
<gene>
    <name evidence="2" type="ORF">ColLi_04643</name>
</gene>
<dbReference type="Proteomes" id="UP001055172">
    <property type="component" value="Unassembled WGS sequence"/>
</dbReference>
<dbReference type="EMBL" id="BPPX01000008">
    <property type="protein sequence ID" value="GJC81805.1"/>
    <property type="molecule type" value="Genomic_DNA"/>
</dbReference>
<comment type="caution">
    <text evidence="2">The sequence shown here is derived from an EMBL/GenBank/DDBJ whole genome shotgun (WGS) entry which is preliminary data.</text>
</comment>
<protein>
    <submittedName>
        <fullName evidence="2">Uncharacterized protein</fullName>
    </submittedName>
</protein>
<feature type="region of interest" description="Disordered" evidence="1">
    <location>
        <begin position="89"/>
        <end position="112"/>
    </location>
</feature>
<feature type="compositionally biased region" description="Basic and acidic residues" evidence="1">
    <location>
        <begin position="91"/>
        <end position="112"/>
    </location>
</feature>
<name>A0AA37LQQ4_9PEZI</name>
<organism evidence="2 3">
    <name type="scientific">Colletotrichum liriopes</name>
    <dbReference type="NCBI Taxonomy" id="708192"/>
    <lineage>
        <taxon>Eukaryota</taxon>
        <taxon>Fungi</taxon>
        <taxon>Dikarya</taxon>
        <taxon>Ascomycota</taxon>
        <taxon>Pezizomycotina</taxon>
        <taxon>Sordariomycetes</taxon>
        <taxon>Hypocreomycetidae</taxon>
        <taxon>Glomerellales</taxon>
        <taxon>Glomerellaceae</taxon>
        <taxon>Colletotrichum</taxon>
        <taxon>Colletotrichum spaethianum species complex</taxon>
    </lineage>
</organism>
<evidence type="ECO:0000313" key="2">
    <source>
        <dbReference type="EMBL" id="GJC81805.1"/>
    </source>
</evidence>
<keyword evidence="3" id="KW-1185">Reference proteome</keyword>
<sequence length="112" mass="12091">MVLLSRNIHSFGPSVSRGLHTSSKASFLARPAFSRAAAAPSTLPRKLSGQLNSIRTLTTTRQNQVKVLAVLYDGGQHAKDSIPGVALENPTLERHYDSSREAVPRRDPTIGS</sequence>